<gene>
    <name evidence="2" type="ORF">AB835_03365</name>
</gene>
<dbReference type="SUPFAM" id="SSF56219">
    <property type="entry name" value="DNase I-like"/>
    <property type="match status" value="1"/>
</dbReference>
<organism evidence="2 3">
    <name type="scientific">Candidatus Endobugula sertula</name>
    <name type="common">Bugula neritina bacterial symbiont</name>
    <dbReference type="NCBI Taxonomy" id="62101"/>
    <lineage>
        <taxon>Bacteria</taxon>
        <taxon>Pseudomonadati</taxon>
        <taxon>Pseudomonadota</taxon>
        <taxon>Gammaproteobacteria</taxon>
        <taxon>Cellvibrionales</taxon>
        <taxon>Cellvibrionaceae</taxon>
        <taxon>Candidatus Endobugula</taxon>
    </lineage>
</organism>
<comment type="caution">
    <text evidence="2">The sequence shown here is derived from an EMBL/GenBank/DDBJ whole genome shotgun (WGS) entry which is preliminary data.</text>
</comment>
<sequence>MTYNVHSCIGMDGQLSPQRIARVIGEHQPDIVALQELDVGRDRTNGVDQAHIIARLLNMNFHFYPAIHVEEEQYGDAILTQLPTRLIKKEHLPSLDMRKKTLEPRGALWVEVDYQATTIHVINTHLSLSAIERRLQIDALLSCQWIRHPVCQSALIVCGDFNATPWQYAYHQLDKYLNDVQKMASNHSPQNTFSSRYPSLRIDHIFVDKTTKISVVYIPKNSLSRVASDHLPLIVDLIVD</sequence>
<dbReference type="InterPro" id="IPR005135">
    <property type="entry name" value="Endo/exonuclease/phosphatase"/>
</dbReference>
<feature type="domain" description="Endonuclease/exonuclease/phosphatase" evidence="1">
    <location>
        <begin position="1"/>
        <end position="230"/>
    </location>
</feature>
<dbReference type="GO" id="GO:0016020">
    <property type="term" value="C:membrane"/>
    <property type="evidence" value="ECO:0007669"/>
    <property type="project" value="GOC"/>
</dbReference>
<dbReference type="PANTHER" id="PTHR14859">
    <property type="entry name" value="CALCOFLUOR WHITE HYPERSENSITIVE PROTEIN PRECURSOR"/>
    <property type="match status" value="1"/>
</dbReference>
<name>A0A1D2QSF6_9GAMM</name>
<reference evidence="2 3" key="1">
    <citation type="journal article" date="2016" name="Appl. Environ. Microbiol.">
        <title>Lack of Overt Genome Reduction in the Bryostatin-Producing Bryozoan Symbiont "Candidatus Endobugula sertula".</title>
        <authorList>
            <person name="Miller I.J."/>
            <person name="Vanee N."/>
            <person name="Fong S.S."/>
            <person name="Lim-Fong G.E."/>
            <person name="Kwan J.C."/>
        </authorList>
    </citation>
    <scope>NUCLEOTIDE SEQUENCE [LARGE SCALE GENOMIC DNA]</scope>
    <source>
        <strain evidence="2">AB1-4</strain>
    </source>
</reference>
<protein>
    <recommendedName>
        <fullName evidence="1">Endonuclease/exonuclease/phosphatase domain-containing protein</fullName>
    </recommendedName>
</protein>
<evidence type="ECO:0000259" key="1">
    <source>
        <dbReference type="Pfam" id="PF03372"/>
    </source>
</evidence>
<dbReference type="Proteomes" id="UP000242502">
    <property type="component" value="Unassembled WGS sequence"/>
</dbReference>
<dbReference type="InterPro" id="IPR036691">
    <property type="entry name" value="Endo/exonu/phosph_ase_sf"/>
</dbReference>
<accession>A0A1D2QSF6</accession>
<dbReference type="EMBL" id="MDLC01000008">
    <property type="protein sequence ID" value="ODS24494.1"/>
    <property type="molecule type" value="Genomic_DNA"/>
</dbReference>
<dbReference type="InterPro" id="IPR051916">
    <property type="entry name" value="GPI-anchor_lipid_remodeler"/>
</dbReference>
<dbReference type="STRING" id="62101.AB835_03365"/>
<dbReference type="GO" id="GO:0003824">
    <property type="term" value="F:catalytic activity"/>
    <property type="evidence" value="ECO:0007669"/>
    <property type="project" value="InterPro"/>
</dbReference>
<evidence type="ECO:0000313" key="2">
    <source>
        <dbReference type="EMBL" id="ODS24494.1"/>
    </source>
</evidence>
<proteinExistence type="predicted"/>
<evidence type="ECO:0000313" key="3">
    <source>
        <dbReference type="Proteomes" id="UP000242502"/>
    </source>
</evidence>
<dbReference type="AlphaFoldDB" id="A0A1D2QSF6"/>
<dbReference type="Pfam" id="PF03372">
    <property type="entry name" value="Exo_endo_phos"/>
    <property type="match status" value="1"/>
</dbReference>
<dbReference type="GO" id="GO:0006506">
    <property type="term" value="P:GPI anchor biosynthetic process"/>
    <property type="evidence" value="ECO:0007669"/>
    <property type="project" value="TreeGrafter"/>
</dbReference>
<dbReference type="Gene3D" id="3.60.10.10">
    <property type="entry name" value="Endonuclease/exonuclease/phosphatase"/>
    <property type="match status" value="1"/>
</dbReference>
<dbReference type="PANTHER" id="PTHR14859:SF15">
    <property type="entry name" value="ENDONUCLEASE_EXONUCLEASE_PHOSPHATASE DOMAIN-CONTAINING PROTEIN"/>
    <property type="match status" value="1"/>
</dbReference>